<keyword evidence="1" id="KW-0472">Membrane</keyword>
<accession>A0A1E5BAK3</accession>
<evidence type="ECO:0000313" key="2">
    <source>
        <dbReference type="EMBL" id="OEE31022.1"/>
    </source>
</evidence>
<gene>
    <name evidence="2" type="ORF">A1QO_14560</name>
</gene>
<dbReference type="eggNOG" id="ENOG5031P4M">
    <property type="taxonomic scope" value="Bacteria"/>
</dbReference>
<evidence type="ECO:0000256" key="1">
    <source>
        <dbReference type="SAM" id="Phobius"/>
    </source>
</evidence>
<evidence type="ECO:0000313" key="3">
    <source>
        <dbReference type="Proteomes" id="UP000094741"/>
    </source>
</evidence>
<feature type="transmembrane region" description="Helical" evidence="1">
    <location>
        <begin position="12"/>
        <end position="30"/>
    </location>
</feature>
<dbReference type="OrthoDB" id="9775851at2"/>
<sequence>MKTIDLGKYQQWVAVVVTGMITTPVVPLGLGPDMYICKVSDLPESMKSPFSSSLKSSFESFGLEASEKLTLNNPKLLIVPTVNIDEDTVKNALIVADMALALFNKKYFSAKARFINWDRSQGKAIGVVCNEGNFEPITSSNSPFGPGIVKALETDVWDWLLGHFLRGTLNDLGKRIYKCLEWEREAQFSSHITHKFAFNWIGLEAMLPDKECTDSAFVRRYCMVIGAPRGADSKAIMDTLVDNEKFKSNINPMGKVWVKEIKEMYQYRCAIFHEGSSELNSEDIDPKRVEWYYHLTNTLTMRVIGYAVQALIDGVETIEDFWANFMVNHLFSDQNHWLKNGTFHLNDILQHDWENGQKYFEM</sequence>
<dbReference type="AlphaFoldDB" id="A0A1E5BAK3"/>
<protein>
    <submittedName>
        <fullName evidence="2">Uncharacterized protein</fullName>
    </submittedName>
</protein>
<organism evidence="2 3">
    <name type="scientific">Vibrio genomosp. F10 str. ZF-129</name>
    <dbReference type="NCBI Taxonomy" id="1187848"/>
    <lineage>
        <taxon>Bacteria</taxon>
        <taxon>Pseudomonadati</taxon>
        <taxon>Pseudomonadota</taxon>
        <taxon>Gammaproteobacteria</taxon>
        <taxon>Vibrionales</taxon>
        <taxon>Vibrionaceae</taxon>
        <taxon>Vibrio</taxon>
    </lineage>
</organism>
<dbReference type="Proteomes" id="UP000094741">
    <property type="component" value="Unassembled WGS sequence"/>
</dbReference>
<keyword evidence="1" id="KW-1133">Transmembrane helix</keyword>
<keyword evidence="1" id="KW-0812">Transmembrane</keyword>
<dbReference type="RefSeq" id="WP_017040963.1">
    <property type="nucleotide sequence ID" value="NZ_AJYQ02000134.1"/>
</dbReference>
<reference evidence="2 3" key="1">
    <citation type="journal article" date="2012" name="Science">
        <title>Ecological populations of bacteria act as socially cohesive units of antibiotic production and resistance.</title>
        <authorList>
            <person name="Cordero O.X."/>
            <person name="Wildschutte H."/>
            <person name="Kirkup B."/>
            <person name="Proehl S."/>
            <person name="Ngo L."/>
            <person name="Hussain F."/>
            <person name="Le Roux F."/>
            <person name="Mincer T."/>
            <person name="Polz M.F."/>
        </authorList>
    </citation>
    <scope>NUCLEOTIDE SEQUENCE [LARGE SCALE GENOMIC DNA]</scope>
    <source>
        <strain evidence="2 3">ZF-129</strain>
    </source>
</reference>
<dbReference type="EMBL" id="AJYQ02000134">
    <property type="protein sequence ID" value="OEE31022.1"/>
    <property type="molecule type" value="Genomic_DNA"/>
</dbReference>
<proteinExistence type="predicted"/>
<comment type="caution">
    <text evidence="2">The sequence shown here is derived from an EMBL/GenBank/DDBJ whole genome shotgun (WGS) entry which is preliminary data.</text>
</comment>
<name>A0A1E5BAK3_9VIBR</name>